<feature type="transmembrane region" description="Helical" evidence="9">
    <location>
        <begin position="244"/>
        <end position="267"/>
    </location>
</feature>
<evidence type="ECO:0000256" key="6">
    <source>
        <dbReference type="ARBA" id="ARBA00022847"/>
    </source>
</evidence>
<evidence type="ECO:0000256" key="3">
    <source>
        <dbReference type="ARBA" id="ARBA00022448"/>
    </source>
</evidence>
<dbReference type="Pfam" id="PF01235">
    <property type="entry name" value="Na_Ala_symp"/>
    <property type="match status" value="1"/>
</dbReference>
<dbReference type="GO" id="GO:0005283">
    <property type="term" value="F:amino acid:sodium symporter activity"/>
    <property type="evidence" value="ECO:0007669"/>
    <property type="project" value="InterPro"/>
</dbReference>
<dbReference type="GO" id="GO:0005886">
    <property type="term" value="C:plasma membrane"/>
    <property type="evidence" value="ECO:0007669"/>
    <property type="project" value="UniProtKB-SubCell"/>
</dbReference>
<evidence type="ECO:0000256" key="5">
    <source>
        <dbReference type="ARBA" id="ARBA00022692"/>
    </source>
</evidence>
<sequence length="517" mass="55656">MQSFVDFLNGIIWSPALIYLCLGAGLFYSILTRFVQVRHFFEMWRLLFSGKSSTKGISSFQALAVSLSGRVGTGNIAGVAAAIGFGGPGAVFWMWVVAFFGAATSYAESTLAQIYKEEDNGEFRGGPAYYIEKAMGQKWYAWIFAIATIFACGVLLPGVQSNSIGNAVESAFGSGGMIETAIGTFSFAKILTGTLISILLGFIIFGGVKRIASFTQVVVPFMALAYIITAFVIILLNIGQVPHVFGLIISDAFSPMAGLGAAIGWGVKRGVYSNEAGQGTGPHAAAAANVEHPAQQGLVQSFSIYIDTLLVCSATAFMILITGAYNVSGPEGTFLVQNVAANISPNGPVFTQLAIETALPGVGKIFVAFALFFFAFTTILAYYYIAETNIAYIRRTFKTEALGFLLKVVLLAAAFYGTVKTANLAWAMGDIGVGLMAWLNIVGILTIFFLAKPTMLVLKDYERQQAEGVDEYLFDPKALGIKNATYWEERYQRKTAQTNEYETSDQWAPNQALSAES</sequence>
<evidence type="ECO:0000256" key="7">
    <source>
        <dbReference type="ARBA" id="ARBA00022989"/>
    </source>
</evidence>
<dbReference type="EMBL" id="WEKT01000027">
    <property type="protein sequence ID" value="MZI94347.1"/>
    <property type="molecule type" value="Genomic_DNA"/>
</dbReference>
<feature type="region of interest" description="Disordered" evidence="10">
    <location>
        <begin position="495"/>
        <end position="517"/>
    </location>
</feature>
<dbReference type="PANTHER" id="PTHR30330">
    <property type="entry name" value="AGSS FAMILY TRANSPORTER, SODIUM-ALANINE"/>
    <property type="match status" value="1"/>
</dbReference>
<protein>
    <submittedName>
        <fullName evidence="11">Amino acid carrier protein</fullName>
    </submittedName>
</protein>
<keyword evidence="6 9" id="KW-0769">Symport</keyword>
<dbReference type="Proteomes" id="UP000462621">
    <property type="component" value="Unassembled WGS sequence"/>
</dbReference>
<keyword evidence="3 9" id="KW-0813">Transport</keyword>
<feature type="transmembrane region" description="Helical" evidence="9">
    <location>
        <begin position="304"/>
        <end position="325"/>
    </location>
</feature>
<name>A0A7X4LMH7_9VIBR</name>
<feature type="transmembrane region" description="Helical" evidence="9">
    <location>
        <begin position="12"/>
        <end position="35"/>
    </location>
</feature>
<feature type="transmembrane region" description="Helical" evidence="9">
    <location>
        <begin position="139"/>
        <end position="160"/>
    </location>
</feature>
<comment type="caution">
    <text evidence="11">The sequence shown here is derived from an EMBL/GenBank/DDBJ whole genome shotgun (WGS) entry which is preliminary data.</text>
</comment>
<evidence type="ECO:0000313" key="11">
    <source>
        <dbReference type="EMBL" id="MZI94347.1"/>
    </source>
</evidence>
<evidence type="ECO:0000256" key="9">
    <source>
        <dbReference type="RuleBase" id="RU363064"/>
    </source>
</evidence>
<dbReference type="RefSeq" id="WP_161156674.1">
    <property type="nucleotide sequence ID" value="NZ_WEKT01000027.1"/>
</dbReference>
<keyword evidence="8 9" id="KW-0472">Membrane</keyword>
<dbReference type="NCBIfam" id="TIGR00835">
    <property type="entry name" value="agcS"/>
    <property type="match status" value="1"/>
</dbReference>
<reference evidence="11 12" key="1">
    <citation type="submission" date="2019-10" db="EMBL/GenBank/DDBJ databases">
        <title>Vibrio sp. nov. isolated from a shrimp pond.</title>
        <authorList>
            <person name="Gomez-Gil B."/>
            <person name="Enciso-Ibarra J."/>
            <person name="Enciso-Ibarra K."/>
            <person name="Bolan-Mejia C."/>
        </authorList>
    </citation>
    <scope>NUCLEOTIDE SEQUENCE [LARGE SCALE GENOMIC DNA]</scope>
    <source>
        <strain evidence="11 12">CAIM 722</strain>
    </source>
</reference>
<evidence type="ECO:0000313" key="12">
    <source>
        <dbReference type="Proteomes" id="UP000462621"/>
    </source>
</evidence>
<dbReference type="PANTHER" id="PTHR30330:SF7">
    <property type="entry name" value="SODIUM_PROTON-DEPENDENT ALANINE CARRIER PROTEIN YRBD-RELATED"/>
    <property type="match status" value="1"/>
</dbReference>
<dbReference type="FunFam" id="1.20.1740.10:FF:000004">
    <property type="entry name" value="Sodium:alanine symporter family protein"/>
    <property type="match status" value="1"/>
</dbReference>
<accession>A0A7X4LMH7</accession>
<keyword evidence="4" id="KW-1003">Cell membrane</keyword>
<dbReference type="AlphaFoldDB" id="A0A7X4LMH7"/>
<dbReference type="InterPro" id="IPR001463">
    <property type="entry name" value="Na/Ala_symport"/>
</dbReference>
<feature type="transmembrane region" description="Helical" evidence="9">
    <location>
        <begin position="217"/>
        <end position="238"/>
    </location>
</feature>
<evidence type="ECO:0000256" key="1">
    <source>
        <dbReference type="ARBA" id="ARBA00004651"/>
    </source>
</evidence>
<keyword evidence="5 9" id="KW-0812">Transmembrane</keyword>
<evidence type="ECO:0000256" key="4">
    <source>
        <dbReference type="ARBA" id="ARBA00022475"/>
    </source>
</evidence>
<feature type="transmembrane region" description="Helical" evidence="9">
    <location>
        <begin position="431"/>
        <end position="451"/>
    </location>
</feature>
<feature type="transmembrane region" description="Helical" evidence="9">
    <location>
        <begin position="180"/>
        <end position="205"/>
    </location>
</feature>
<evidence type="ECO:0000256" key="2">
    <source>
        <dbReference type="ARBA" id="ARBA00009261"/>
    </source>
</evidence>
<organism evidence="11 12">
    <name type="scientific">Vibrio eleionomae</name>
    <dbReference type="NCBI Taxonomy" id="2653505"/>
    <lineage>
        <taxon>Bacteria</taxon>
        <taxon>Pseudomonadati</taxon>
        <taxon>Pseudomonadota</taxon>
        <taxon>Gammaproteobacteria</taxon>
        <taxon>Vibrionales</taxon>
        <taxon>Vibrionaceae</taxon>
        <taxon>Vibrio</taxon>
    </lineage>
</organism>
<dbReference type="PROSITE" id="PS00873">
    <property type="entry name" value="NA_ALANINE_SYMP"/>
    <property type="match status" value="1"/>
</dbReference>
<feature type="transmembrane region" description="Helical" evidence="9">
    <location>
        <begin position="397"/>
        <end position="419"/>
    </location>
</feature>
<evidence type="ECO:0000256" key="8">
    <source>
        <dbReference type="ARBA" id="ARBA00023136"/>
    </source>
</evidence>
<keyword evidence="9" id="KW-0997">Cell inner membrane</keyword>
<evidence type="ECO:0000256" key="10">
    <source>
        <dbReference type="SAM" id="MobiDB-lite"/>
    </source>
</evidence>
<proteinExistence type="inferred from homology"/>
<keyword evidence="12" id="KW-1185">Reference proteome</keyword>
<keyword evidence="7 9" id="KW-1133">Transmembrane helix</keyword>
<comment type="subcellular location">
    <subcellularLocation>
        <location evidence="9">Cell inner membrane</location>
        <topology evidence="9">Multi-pass membrane protein</topology>
    </subcellularLocation>
    <subcellularLocation>
        <location evidence="1">Cell membrane</location>
        <topology evidence="1">Multi-pass membrane protein</topology>
    </subcellularLocation>
</comment>
<dbReference type="PRINTS" id="PR00175">
    <property type="entry name" value="NAALASMPORT"/>
</dbReference>
<comment type="similarity">
    <text evidence="2 9">Belongs to the alanine or glycine:cation symporter (AGCS) (TC 2.A.25) family.</text>
</comment>
<gene>
    <name evidence="11" type="ORF">F9817_14210</name>
</gene>
<feature type="transmembrane region" description="Helical" evidence="9">
    <location>
        <begin position="365"/>
        <end position="385"/>
    </location>
</feature>